<accession>A0A2H1WKV0</accession>
<sequence length="132" mass="14166">MKSCLDIVLHSHSIVVSLSVIIQRISDNRRANGDWLNGRLASRATGVEEKKMAKWCDPLIVSGRLNLDLLLTDNIKPQPGGVVVFGGNVEFCACDRRTVTVRGGAMAAGSEFVEGWLVAQVLGEGAYGELGI</sequence>
<evidence type="ECO:0000313" key="1">
    <source>
        <dbReference type="EMBL" id="SOQ53658.1"/>
    </source>
</evidence>
<protein>
    <submittedName>
        <fullName evidence="1">SFRICE_015165</fullName>
    </submittedName>
</protein>
<organism evidence="1">
    <name type="scientific">Spodoptera frugiperda</name>
    <name type="common">Fall armyworm</name>
    <dbReference type="NCBI Taxonomy" id="7108"/>
    <lineage>
        <taxon>Eukaryota</taxon>
        <taxon>Metazoa</taxon>
        <taxon>Ecdysozoa</taxon>
        <taxon>Arthropoda</taxon>
        <taxon>Hexapoda</taxon>
        <taxon>Insecta</taxon>
        <taxon>Pterygota</taxon>
        <taxon>Neoptera</taxon>
        <taxon>Endopterygota</taxon>
        <taxon>Lepidoptera</taxon>
        <taxon>Glossata</taxon>
        <taxon>Ditrysia</taxon>
        <taxon>Noctuoidea</taxon>
        <taxon>Noctuidae</taxon>
        <taxon>Amphipyrinae</taxon>
        <taxon>Spodoptera</taxon>
    </lineage>
</organism>
<gene>
    <name evidence="1" type="ORF">SFRICE_015165</name>
</gene>
<dbReference type="AlphaFoldDB" id="A0A2H1WKV0"/>
<reference evidence="1" key="1">
    <citation type="submission" date="2016-07" db="EMBL/GenBank/DDBJ databases">
        <authorList>
            <person name="Bretaudeau A."/>
        </authorList>
    </citation>
    <scope>NUCLEOTIDE SEQUENCE</scope>
    <source>
        <strain evidence="1">Rice</strain>
        <tissue evidence="1">Whole body</tissue>
    </source>
</reference>
<dbReference type="EMBL" id="ODYU01009322">
    <property type="protein sequence ID" value="SOQ53658.1"/>
    <property type="molecule type" value="Genomic_DNA"/>
</dbReference>
<proteinExistence type="predicted"/>
<name>A0A2H1WKV0_SPOFR</name>